<dbReference type="PANTHER" id="PTHR22930:SF269">
    <property type="entry name" value="NUCLEASE HARBI1-LIKE PROTEIN"/>
    <property type="match status" value="1"/>
</dbReference>
<accession>A0AAV4D9K0</accession>
<evidence type="ECO:0000256" key="4">
    <source>
        <dbReference type="ARBA" id="ARBA00022722"/>
    </source>
</evidence>
<comment type="similarity">
    <text evidence="3">Belongs to the HARBI1 family.</text>
</comment>
<keyword evidence="7" id="KW-0539">Nucleus</keyword>
<evidence type="ECO:0000256" key="7">
    <source>
        <dbReference type="ARBA" id="ARBA00023242"/>
    </source>
</evidence>
<dbReference type="AlphaFoldDB" id="A0AAV4D9K0"/>
<feature type="domain" description="DDE Tnp4" evidence="8">
    <location>
        <begin position="2"/>
        <end position="141"/>
    </location>
</feature>
<name>A0AAV4D9K0_9GAST</name>
<evidence type="ECO:0000313" key="9">
    <source>
        <dbReference type="EMBL" id="GFO40814.1"/>
    </source>
</evidence>
<comment type="cofactor">
    <cofactor evidence="1">
        <name>a divalent metal cation</name>
        <dbReference type="ChEBI" id="CHEBI:60240"/>
    </cofactor>
</comment>
<dbReference type="InterPro" id="IPR027806">
    <property type="entry name" value="HARBI1_dom"/>
</dbReference>
<keyword evidence="5" id="KW-0479">Metal-binding</keyword>
<dbReference type="GO" id="GO:0004518">
    <property type="term" value="F:nuclease activity"/>
    <property type="evidence" value="ECO:0007669"/>
    <property type="project" value="UniProtKB-KW"/>
</dbReference>
<dbReference type="InterPro" id="IPR045249">
    <property type="entry name" value="HARBI1-like"/>
</dbReference>
<evidence type="ECO:0000256" key="3">
    <source>
        <dbReference type="ARBA" id="ARBA00006958"/>
    </source>
</evidence>
<keyword evidence="10" id="KW-1185">Reference proteome</keyword>
<dbReference type="Pfam" id="PF13359">
    <property type="entry name" value="DDE_Tnp_4"/>
    <property type="match status" value="1"/>
</dbReference>
<proteinExistence type="inferred from homology"/>
<evidence type="ECO:0000256" key="1">
    <source>
        <dbReference type="ARBA" id="ARBA00001968"/>
    </source>
</evidence>
<gene>
    <name evidence="9" type="ORF">PoB_006731900</name>
</gene>
<reference evidence="9 10" key="1">
    <citation type="journal article" date="2021" name="Elife">
        <title>Chloroplast acquisition without the gene transfer in kleptoplastic sea slugs, Plakobranchus ocellatus.</title>
        <authorList>
            <person name="Maeda T."/>
            <person name="Takahashi S."/>
            <person name="Yoshida T."/>
            <person name="Shimamura S."/>
            <person name="Takaki Y."/>
            <person name="Nagai Y."/>
            <person name="Toyoda A."/>
            <person name="Suzuki Y."/>
            <person name="Arimoto A."/>
            <person name="Ishii H."/>
            <person name="Satoh N."/>
            <person name="Nishiyama T."/>
            <person name="Hasebe M."/>
            <person name="Maruyama T."/>
            <person name="Minagawa J."/>
            <person name="Obokata J."/>
            <person name="Shigenobu S."/>
        </authorList>
    </citation>
    <scope>NUCLEOTIDE SEQUENCE [LARGE SCALE GENOMIC DNA]</scope>
</reference>
<evidence type="ECO:0000259" key="8">
    <source>
        <dbReference type="Pfam" id="PF13359"/>
    </source>
</evidence>
<evidence type="ECO:0000256" key="2">
    <source>
        <dbReference type="ARBA" id="ARBA00004123"/>
    </source>
</evidence>
<dbReference type="EMBL" id="BLXT01007642">
    <property type="protein sequence ID" value="GFO40814.1"/>
    <property type="molecule type" value="Genomic_DNA"/>
</dbReference>
<comment type="subcellular location">
    <subcellularLocation>
        <location evidence="2">Nucleus</location>
    </subcellularLocation>
</comment>
<dbReference type="GO" id="GO:0046872">
    <property type="term" value="F:metal ion binding"/>
    <property type="evidence" value="ECO:0007669"/>
    <property type="project" value="UniProtKB-KW"/>
</dbReference>
<sequence>MVLLAMVDADYRFSYVNIGSYGKQSDGGIFSACSLGKALGINALNLPQDSSIDGANALGPMPYVIVADEAFPLQRHVMRPYPGASATPEIDAYNYRHSQARRVVENAFGILAERWRVFHTKISVKPETVEKVVMATTILHNMLQRQGGGVAEPGEMAESAQQAASLLPIPRVGNRGTDEALNIRANFARYFVENPLPWQENYIRRGLRN</sequence>
<comment type="caution">
    <text evidence="9">The sequence shown here is derived from an EMBL/GenBank/DDBJ whole genome shotgun (WGS) entry which is preliminary data.</text>
</comment>
<dbReference type="Proteomes" id="UP000735302">
    <property type="component" value="Unassembled WGS sequence"/>
</dbReference>
<keyword evidence="4" id="KW-0540">Nuclease</keyword>
<dbReference type="PANTHER" id="PTHR22930">
    <property type="match status" value="1"/>
</dbReference>
<protein>
    <submittedName>
        <fullName evidence="9">Protein alp1-like</fullName>
    </submittedName>
</protein>
<evidence type="ECO:0000256" key="6">
    <source>
        <dbReference type="ARBA" id="ARBA00022801"/>
    </source>
</evidence>
<dbReference type="GO" id="GO:0005634">
    <property type="term" value="C:nucleus"/>
    <property type="evidence" value="ECO:0007669"/>
    <property type="project" value="UniProtKB-SubCell"/>
</dbReference>
<organism evidence="9 10">
    <name type="scientific">Plakobranchus ocellatus</name>
    <dbReference type="NCBI Taxonomy" id="259542"/>
    <lineage>
        <taxon>Eukaryota</taxon>
        <taxon>Metazoa</taxon>
        <taxon>Spiralia</taxon>
        <taxon>Lophotrochozoa</taxon>
        <taxon>Mollusca</taxon>
        <taxon>Gastropoda</taxon>
        <taxon>Heterobranchia</taxon>
        <taxon>Euthyneura</taxon>
        <taxon>Panpulmonata</taxon>
        <taxon>Sacoglossa</taxon>
        <taxon>Placobranchoidea</taxon>
        <taxon>Plakobranchidae</taxon>
        <taxon>Plakobranchus</taxon>
    </lineage>
</organism>
<keyword evidence="6" id="KW-0378">Hydrolase</keyword>
<evidence type="ECO:0000256" key="5">
    <source>
        <dbReference type="ARBA" id="ARBA00022723"/>
    </source>
</evidence>
<evidence type="ECO:0000313" key="10">
    <source>
        <dbReference type="Proteomes" id="UP000735302"/>
    </source>
</evidence>
<dbReference type="GO" id="GO:0016787">
    <property type="term" value="F:hydrolase activity"/>
    <property type="evidence" value="ECO:0007669"/>
    <property type="project" value="UniProtKB-KW"/>
</dbReference>